<organism evidence="3 4">
    <name type="scientific">Paraburkholderia tropica</name>
    <dbReference type="NCBI Taxonomy" id="92647"/>
    <lineage>
        <taxon>Bacteria</taxon>
        <taxon>Pseudomonadati</taxon>
        <taxon>Pseudomonadota</taxon>
        <taxon>Betaproteobacteria</taxon>
        <taxon>Burkholderiales</taxon>
        <taxon>Burkholderiaceae</taxon>
        <taxon>Paraburkholderia</taxon>
    </lineage>
</organism>
<dbReference type="Proteomes" id="UP000183529">
    <property type="component" value="Unassembled WGS sequence"/>
</dbReference>
<dbReference type="EMBL" id="FNZM01000003">
    <property type="protein sequence ID" value="SEJ24762.1"/>
    <property type="molecule type" value="Genomic_DNA"/>
</dbReference>
<dbReference type="Proteomes" id="UP000247515">
    <property type="component" value="Unassembled WGS sequence"/>
</dbReference>
<evidence type="ECO:0000313" key="3">
    <source>
        <dbReference type="EMBL" id="SEJ24762.1"/>
    </source>
</evidence>
<accession>A0A1A5XB77</accession>
<keyword evidence="5" id="KW-1185">Reference proteome</keyword>
<comment type="caution">
    <text evidence="3">The sequence shown here is derived from an EMBL/GenBank/DDBJ whole genome shotgun (WGS) entry which is preliminary data.</text>
</comment>
<name>A0A1A5XB77_9BURK</name>
<evidence type="ECO:0000313" key="2">
    <source>
        <dbReference type="EMBL" id="PXX17474.1"/>
    </source>
</evidence>
<keyword evidence="1" id="KW-0732">Signal</keyword>
<gene>
    <name evidence="2" type="ORF">C7400_106191</name>
    <name evidence="3" type="ORF">SAMN05216550_103316</name>
</gene>
<evidence type="ECO:0000256" key="1">
    <source>
        <dbReference type="SAM" id="SignalP"/>
    </source>
</evidence>
<dbReference type="RefSeq" id="WP_065060819.1">
    <property type="nucleotide sequence ID" value="NZ_CADFGN010000001.1"/>
</dbReference>
<protein>
    <recommendedName>
        <fullName evidence="6">DUF5666 domain-containing protein</fullName>
    </recommendedName>
</protein>
<dbReference type="OrthoDB" id="5986644at2"/>
<feature type="chain" id="PRO_5015053599" description="DUF5666 domain-containing protein" evidence="1">
    <location>
        <begin position="24"/>
        <end position="154"/>
    </location>
</feature>
<evidence type="ECO:0000313" key="4">
    <source>
        <dbReference type="Proteomes" id="UP000183529"/>
    </source>
</evidence>
<reference evidence="2 5" key="2">
    <citation type="submission" date="2018-05" db="EMBL/GenBank/DDBJ databases">
        <title>Genomic Encyclopedia of Type Strains, Phase IV (KMG-V): Genome sequencing to study the core and pangenomes of soil and plant-associated prokaryotes.</title>
        <authorList>
            <person name="Whitman W."/>
        </authorList>
    </citation>
    <scope>NUCLEOTIDE SEQUENCE [LARGE SCALE GENOMIC DNA]</scope>
    <source>
        <strain evidence="2 5">SIr-6563</strain>
    </source>
</reference>
<sequence length="154" mass="15182">MNFKKTFLIASMTSLVATGSAPAFSENASQTSSAGALSIAASPLISITGHPFEGSVTGATGSGLIVSSIVEGTTDTLTVVFKAVADGSKATVAVSTNAARKAGLSVGAAVNVVSEATGYALIASGQLLAFIPNEAGKALLHHSRVDAESGLVSE</sequence>
<evidence type="ECO:0008006" key="6">
    <source>
        <dbReference type="Google" id="ProtNLM"/>
    </source>
</evidence>
<dbReference type="AlphaFoldDB" id="A0A1A5XB77"/>
<dbReference type="EMBL" id="QJJV01000006">
    <property type="protein sequence ID" value="PXX17474.1"/>
    <property type="molecule type" value="Genomic_DNA"/>
</dbReference>
<evidence type="ECO:0000313" key="5">
    <source>
        <dbReference type="Proteomes" id="UP000247515"/>
    </source>
</evidence>
<proteinExistence type="predicted"/>
<dbReference type="GeneID" id="61305991"/>
<feature type="signal peptide" evidence="1">
    <location>
        <begin position="1"/>
        <end position="23"/>
    </location>
</feature>
<reference evidence="3 4" key="1">
    <citation type="submission" date="2016-10" db="EMBL/GenBank/DDBJ databases">
        <authorList>
            <person name="Varghese N."/>
            <person name="Submissions S."/>
        </authorList>
    </citation>
    <scope>NUCLEOTIDE SEQUENCE [LARGE SCALE GENOMIC DNA]</scope>
    <source>
        <strain evidence="3 4">LMG 22274</strain>
    </source>
</reference>